<gene>
    <name evidence="1" type="ORF">HMPREF9726_02416</name>
</gene>
<organism evidence="1">
    <name type="scientific">Treponema denticola H-22</name>
    <dbReference type="NCBI Taxonomy" id="999432"/>
    <lineage>
        <taxon>Bacteria</taxon>
        <taxon>Pseudomonadati</taxon>
        <taxon>Spirochaetota</taxon>
        <taxon>Spirochaetia</taxon>
        <taxon>Spirochaetales</taxon>
        <taxon>Treponemataceae</taxon>
        <taxon>Treponema</taxon>
    </lineage>
</organism>
<evidence type="ECO:0000313" key="1">
    <source>
        <dbReference type="EMBL" id="EMB30731.1"/>
    </source>
</evidence>
<comment type="caution">
    <text evidence="1">The sequence shown here is derived from an EMBL/GenBank/DDBJ whole genome shotgun (WGS) entry which is preliminary data.</text>
</comment>
<dbReference type="RefSeq" id="WP_002670541.1">
    <property type="nucleotide sequence ID" value="NZ_CM001795.1"/>
</dbReference>
<proteinExistence type="predicted"/>
<dbReference type="HOGENOM" id="CLU_103376_0_0_12"/>
<sequence length="227" mass="25014">MLKEDLIEKSPMRKLEKALGGGLAAGEVGVVTSKKGVGKTSILVQFGLDKLLQDKPVVHISFSQHVDYAITWYNDMFNELAKKKNLGNAPEIKAQAFSKRIVLNFNQDTVRTTQILKTIRALSEGGSKPSVVMIDDFNFAKALPEAMKAMKAFAKEMDVAVWYTAAADVASFEIDESLKKYIDDIDVLLYLENDGDFVRIKALKEHGNGASDTGSSFDAKTMLLSEK</sequence>
<reference evidence="1" key="1">
    <citation type="submission" date="2012-01" db="EMBL/GenBank/DDBJ databases">
        <title>The Genome Sequence of Treponema denticola H-22.</title>
        <authorList>
            <consortium name="The Broad Institute Genome Sequencing Platform"/>
            <person name="Earl A."/>
            <person name="Ward D."/>
            <person name="Feldgarden M."/>
            <person name="Gevers D."/>
            <person name="Blanton J.M."/>
            <person name="Fenno C.J."/>
            <person name="Baranova O.V."/>
            <person name="Mathney J."/>
            <person name="Dewhirst F.E."/>
            <person name="Izard J."/>
            <person name="Young S.K."/>
            <person name="Zeng Q."/>
            <person name="Gargeya S."/>
            <person name="Fitzgerald M."/>
            <person name="Haas B."/>
            <person name="Abouelleil A."/>
            <person name="Alvarado L."/>
            <person name="Arachchi H.M."/>
            <person name="Berlin A."/>
            <person name="Chapman S.B."/>
            <person name="Gearin G."/>
            <person name="Goldberg J."/>
            <person name="Griggs A."/>
            <person name="Gujja S."/>
            <person name="Hansen M."/>
            <person name="Heiman D."/>
            <person name="Howarth C."/>
            <person name="Larimer J."/>
            <person name="Lui A."/>
            <person name="MacDonald P.J.P."/>
            <person name="McCowen C."/>
            <person name="Montmayeur A."/>
            <person name="Murphy C."/>
            <person name="Neiman D."/>
            <person name="Pearson M."/>
            <person name="Priest M."/>
            <person name="Roberts A."/>
            <person name="Saif S."/>
            <person name="Shea T."/>
            <person name="Sisk P."/>
            <person name="Stolte C."/>
            <person name="Sykes S."/>
            <person name="Wortman J."/>
            <person name="Nusbaum C."/>
            <person name="Birren B."/>
        </authorList>
    </citation>
    <scope>NUCLEOTIDE SEQUENCE [LARGE SCALE GENOMIC DNA]</scope>
    <source>
        <strain evidence="1">H-22</strain>
    </source>
</reference>
<dbReference type="Proteomes" id="UP000011705">
    <property type="component" value="Chromosome"/>
</dbReference>
<dbReference type="SUPFAM" id="SSF52540">
    <property type="entry name" value="P-loop containing nucleoside triphosphate hydrolases"/>
    <property type="match status" value="1"/>
</dbReference>
<accession>A0A0E2E3Q8</accession>
<dbReference type="Gene3D" id="3.40.50.300">
    <property type="entry name" value="P-loop containing nucleotide triphosphate hydrolases"/>
    <property type="match status" value="1"/>
</dbReference>
<protein>
    <recommendedName>
        <fullName evidence="2">KaiC-like domain-containing protein</fullName>
    </recommendedName>
</protein>
<dbReference type="PATRIC" id="fig|999432.5.peg.2511"/>
<name>A0A0E2E3Q8_TREDN</name>
<dbReference type="InterPro" id="IPR027417">
    <property type="entry name" value="P-loop_NTPase"/>
</dbReference>
<dbReference type="GeneID" id="2741324"/>
<dbReference type="AlphaFoldDB" id="A0A0E2E3Q8"/>
<dbReference type="EMBL" id="AGDV01000021">
    <property type="protein sequence ID" value="EMB30731.1"/>
    <property type="molecule type" value="Genomic_DNA"/>
</dbReference>
<evidence type="ECO:0008006" key="2">
    <source>
        <dbReference type="Google" id="ProtNLM"/>
    </source>
</evidence>